<keyword evidence="5" id="KW-1185">Reference proteome</keyword>
<dbReference type="Gene3D" id="3.40.50.1820">
    <property type="entry name" value="alpha/beta hydrolase"/>
    <property type="match status" value="1"/>
</dbReference>
<dbReference type="InterPro" id="IPR029058">
    <property type="entry name" value="AB_hydrolase_fold"/>
</dbReference>
<evidence type="ECO:0000313" key="4">
    <source>
        <dbReference type="EMBL" id="KAA1093996.1"/>
    </source>
</evidence>
<evidence type="ECO:0000313" key="3">
    <source>
        <dbReference type="EMBL" id="KAA1083523.1"/>
    </source>
</evidence>
<dbReference type="PANTHER" id="PTHR37574">
    <property type="entry name" value="LIPASE B"/>
    <property type="match status" value="1"/>
</dbReference>
<dbReference type="EMBL" id="VSWC01000079">
    <property type="protein sequence ID" value="KAA1093996.1"/>
    <property type="molecule type" value="Genomic_DNA"/>
</dbReference>
<feature type="region of interest" description="Disordered" evidence="1">
    <location>
        <begin position="401"/>
        <end position="421"/>
    </location>
</feature>
<sequence>MFQNPPSMAKFAALITLSGFISLAFSRDIGVDRSNVLAKRQNQMGIVSGKGQYYDAKATPVGSLPPRTSGDAPWSQGEASYQKSVGCPMGLKNKAKGIVLLVPGTGGDASEAYKSSPYYQGLPSQGFDVCWVNIPNYSLGDMQLAAEFVAYAIKYLAPKSTASGGKINIVSYSQGGPNVQWASTFWPSIRKLVIGHVALAPPMKGTASTILLCPLSNLSGGCQPSVIQQTTGSNYMKAANSLKDKQSAAYALIPTTIIYSTTDEVVTPQTGPSASSQLIGATRISIQQICGILDNPGHFFILGDVGVYGIALDALLKSRPAQASTVDRSYCKKTAQSLGFQIGNLGNDLKFAFRVAIGEERGKMIATQLRTLRVPSEALLQKYVCDRGYTTSKCTSNGFKDKPTNGSVSNLNKTLSDDLMD</sequence>
<feature type="compositionally biased region" description="Polar residues" evidence="1">
    <location>
        <begin position="401"/>
        <end position="414"/>
    </location>
</feature>
<feature type="signal peptide" evidence="2">
    <location>
        <begin position="1"/>
        <end position="26"/>
    </location>
</feature>
<dbReference type="PANTHER" id="PTHR37574:SF1">
    <property type="entry name" value="LIPASE B"/>
    <property type="match status" value="1"/>
</dbReference>
<organism evidence="3 6">
    <name type="scientific">Puccinia graminis f. sp. tritici</name>
    <dbReference type="NCBI Taxonomy" id="56615"/>
    <lineage>
        <taxon>Eukaryota</taxon>
        <taxon>Fungi</taxon>
        <taxon>Dikarya</taxon>
        <taxon>Basidiomycota</taxon>
        <taxon>Pucciniomycotina</taxon>
        <taxon>Pucciniomycetes</taxon>
        <taxon>Pucciniales</taxon>
        <taxon>Pucciniaceae</taxon>
        <taxon>Puccinia</taxon>
    </lineage>
</organism>
<dbReference type="AlphaFoldDB" id="A0A5B0N4M0"/>
<evidence type="ECO:0000256" key="2">
    <source>
        <dbReference type="SAM" id="SignalP"/>
    </source>
</evidence>
<name>A0A5B0N4M0_PUCGR</name>
<evidence type="ECO:0000313" key="6">
    <source>
        <dbReference type="Proteomes" id="UP000325313"/>
    </source>
</evidence>
<accession>A0A5B0N4M0</accession>
<feature type="chain" id="PRO_5036137397" description="Alpha/beta-hydrolase" evidence="2">
    <location>
        <begin position="27"/>
        <end position="421"/>
    </location>
</feature>
<comment type="caution">
    <text evidence="3">The sequence shown here is derived from an EMBL/GenBank/DDBJ whole genome shotgun (WGS) entry which is preliminary data.</text>
</comment>
<keyword evidence="2" id="KW-0732">Signal</keyword>
<proteinExistence type="predicted"/>
<reference evidence="5 6" key="1">
    <citation type="submission" date="2019-05" db="EMBL/GenBank/DDBJ databases">
        <title>Emergence of the Ug99 lineage of the wheat stem rust pathogen through somatic hybridization.</title>
        <authorList>
            <person name="Li F."/>
            <person name="Upadhyaya N.M."/>
            <person name="Sperschneider J."/>
            <person name="Matny O."/>
            <person name="Nguyen-Phuc H."/>
            <person name="Mago R."/>
            <person name="Raley C."/>
            <person name="Miller M.E."/>
            <person name="Silverstein K.A.T."/>
            <person name="Henningsen E."/>
            <person name="Hirsch C.D."/>
            <person name="Visser B."/>
            <person name="Pretorius Z.A."/>
            <person name="Steffenson B.J."/>
            <person name="Schwessinger B."/>
            <person name="Dodds P.N."/>
            <person name="Figueroa M."/>
        </authorList>
    </citation>
    <scope>NUCLEOTIDE SEQUENCE [LARGE SCALE GENOMIC DNA]</scope>
    <source>
        <strain evidence="4">21-0</strain>
        <strain evidence="3 6">Ug99</strain>
    </source>
</reference>
<dbReference type="SUPFAM" id="SSF53474">
    <property type="entry name" value="alpha/beta-Hydrolases"/>
    <property type="match status" value="1"/>
</dbReference>
<gene>
    <name evidence="4" type="ORF">PGT21_005581</name>
    <name evidence="3" type="ORF">PGTUg99_035598</name>
</gene>
<dbReference type="EMBL" id="VDEP01000438">
    <property type="protein sequence ID" value="KAA1083523.1"/>
    <property type="molecule type" value="Genomic_DNA"/>
</dbReference>
<dbReference type="Proteomes" id="UP000324748">
    <property type="component" value="Unassembled WGS sequence"/>
</dbReference>
<evidence type="ECO:0008006" key="7">
    <source>
        <dbReference type="Google" id="ProtNLM"/>
    </source>
</evidence>
<dbReference type="Proteomes" id="UP000325313">
    <property type="component" value="Unassembled WGS sequence"/>
</dbReference>
<dbReference type="InterPro" id="IPR053228">
    <property type="entry name" value="Stereospecific_Lipase"/>
</dbReference>
<evidence type="ECO:0000313" key="5">
    <source>
        <dbReference type="Proteomes" id="UP000324748"/>
    </source>
</evidence>
<evidence type="ECO:0000256" key="1">
    <source>
        <dbReference type="SAM" id="MobiDB-lite"/>
    </source>
</evidence>
<protein>
    <recommendedName>
        <fullName evidence="7">Alpha/beta-hydrolase</fullName>
    </recommendedName>
</protein>
<dbReference type="OrthoDB" id="4605274at2759"/>